<dbReference type="PANTHER" id="PTHR28086:SF1">
    <property type="entry name" value="CU(2+) SUPPRESSING AND BLEOMYCIN SENSITIVE PROTEIN 1"/>
    <property type="match status" value="1"/>
</dbReference>
<evidence type="ECO:0000313" key="3">
    <source>
        <dbReference type="Proteomes" id="UP000054350"/>
    </source>
</evidence>
<dbReference type="EMBL" id="GG745385">
    <property type="protein sequence ID" value="KNE72902.1"/>
    <property type="molecule type" value="Genomic_DNA"/>
</dbReference>
<protein>
    <submittedName>
        <fullName evidence="2">Uncharacterized protein</fullName>
    </submittedName>
</protein>
<dbReference type="Pfam" id="PF10303">
    <property type="entry name" value="DUF2408"/>
    <property type="match status" value="2"/>
</dbReference>
<reference evidence="3" key="2">
    <citation type="submission" date="2009-11" db="EMBL/GenBank/DDBJ databases">
        <title>The Genome Sequence of Allomyces macrogynus strain ATCC 38327.</title>
        <authorList>
            <consortium name="The Broad Institute Genome Sequencing Platform"/>
            <person name="Russ C."/>
            <person name="Cuomo C."/>
            <person name="Shea T."/>
            <person name="Young S.K."/>
            <person name="Zeng Q."/>
            <person name="Koehrsen M."/>
            <person name="Haas B."/>
            <person name="Borodovsky M."/>
            <person name="Guigo R."/>
            <person name="Alvarado L."/>
            <person name="Berlin A."/>
            <person name="Borenstein D."/>
            <person name="Chen Z."/>
            <person name="Engels R."/>
            <person name="Freedman E."/>
            <person name="Gellesch M."/>
            <person name="Goldberg J."/>
            <person name="Griggs A."/>
            <person name="Gujja S."/>
            <person name="Heiman D."/>
            <person name="Hepburn T."/>
            <person name="Howarth C."/>
            <person name="Jen D."/>
            <person name="Larson L."/>
            <person name="Lewis B."/>
            <person name="Mehta T."/>
            <person name="Park D."/>
            <person name="Pearson M."/>
            <person name="Roberts A."/>
            <person name="Saif S."/>
            <person name="Shenoy N."/>
            <person name="Sisk P."/>
            <person name="Stolte C."/>
            <person name="Sykes S."/>
            <person name="Walk T."/>
            <person name="White J."/>
            <person name="Yandava C."/>
            <person name="Burger G."/>
            <person name="Gray M.W."/>
            <person name="Holland P.W.H."/>
            <person name="King N."/>
            <person name="Lang F.B.F."/>
            <person name="Roger A.J."/>
            <person name="Ruiz-Trillo I."/>
            <person name="Lander E."/>
            <person name="Nusbaum C."/>
        </authorList>
    </citation>
    <scope>NUCLEOTIDE SEQUENCE [LARGE SCALE GENOMIC DNA]</scope>
    <source>
        <strain evidence="3">ATCC 38327</strain>
    </source>
</reference>
<feature type="compositionally biased region" description="Low complexity" evidence="1">
    <location>
        <begin position="84"/>
        <end position="101"/>
    </location>
</feature>
<sequence length="410" mass="44464">MPQHMNLKHLPPDELAIYNKLYPIKVALLQLKKGQPFALADLTDLSDRVSTLADDLALLRGHGGSGMTPADAYSDSDDDDDDGASISSGGSGGSYTSSTSSMSAAAGTSSAAASNEADDTAPRNALDCLFDTDLHALAAQAHPPTTAILAVQDRLVALDAKRVQAEFRDPATNKALRGQQLVVAIMDHCYDLITDLCNKKDKVAPILVPLYDHLASLHRRLADLVDHRWDVRPQDLYPYERALHRIDAHRHASGVFYSSPPYLLTSSGQSSANSSTGHLPDLDDHAPIEGGGAGPAPAGQAAIHYLLYKCHCHVTTLQATIEPVDPALMHLHHHLIAVRKCLVELRRLGGPFTPQELYPFQLKLKSFDDQRVDGKFMVDGEIPAGQGVLHSLLSECYDILNELKAEVEWD</sequence>
<feature type="compositionally biased region" description="Acidic residues" evidence="1">
    <location>
        <begin position="74"/>
        <end position="83"/>
    </location>
</feature>
<dbReference type="AlphaFoldDB" id="A0A0L0TDT5"/>
<reference evidence="2 3" key="1">
    <citation type="submission" date="2009-11" db="EMBL/GenBank/DDBJ databases">
        <title>Annotation of Allomyces macrogynus ATCC 38327.</title>
        <authorList>
            <consortium name="The Broad Institute Genome Sequencing Platform"/>
            <person name="Russ C."/>
            <person name="Cuomo C."/>
            <person name="Burger G."/>
            <person name="Gray M.W."/>
            <person name="Holland P.W.H."/>
            <person name="King N."/>
            <person name="Lang F.B.F."/>
            <person name="Roger A.J."/>
            <person name="Ruiz-Trillo I."/>
            <person name="Young S.K."/>
            <person name="Zeng Q."/>
            <person name="Gargeya S."/>
            <person name="Fitzgerald M."/>
            <person name="Haas B."/>
            <person name="Abouelleil A."/>
            <person name="Alvarado L."/>
            <person name="Arachchi H.M."/>
            <person name="Berlin A."/>
            <person name="Chapman S.B."/>
            <person name="Gearin G."/>
            <person name="Goldberg J."/>
            <person name="Griggs A."/>
            <person name="Gujja S."/>
            <person name="Hansen M."/>
            <person name="Heiman D."/>
            <person name="Howarth C."/>
            <person name="Larimer J."/>
            <person name="Lui A."/>
            <person name="MacDonald P.J.P."/>
            <person name="McCowen C."/>
            <person name="Montmayeur A."/>
            <person name="Murphy C."/>
            <person name="Neiman D."/>
            <person name="Pearson M."/>
            <person name="Priest M."/>
            <person name="Roberts A."/>
            <person name="Saif S."/>
            <person name="Shea T."/>
            <person name="Sisk P."/>
            <person name="Stolte C."/>
            <person name="Sykes S."/>
            <person name="Wortman J."/>
            <person name="Nusbaum C."/>
            <person name="Birren B."/>
        </authorList>
    </citation>
    <scope>NUCLEOTIDE SEQUENCE [LARGE SCALE GENOMIC DNA]</scope>
    <source>
        <strain evidence="2 3">ATCC 38327</strain>
    </source>
</reference>
<feature type="region of interest" description="Disordered" evidence="1">
    <location>
        <begin position="64"/>
        <end position="101"/>
    </location>
</feature>
<dbReference type="STRING" id="578462.A0A0L0TDT5"/>
<dbReference type="GO" id="GO:0005737">
    <property type="term" value="C:cytoplasm"/>
    <property type="evidence" value="ECO:0007669"/>
    <property type="project" value="TreeGrafter"/>
</dbReference>
<dbReference type="OrthoDB" id="2011986at2759"/>
<dbReference type="InterPro" id="IPR018810">
    <property type="entry name" value="UPF0662"/>
</dbReference>
<proteinExistence type="predicted"/>
<organism evidence="2 3">
    <name type="scientific">Allomyces macrogynus (strain ATCC 38327)</name>
    <name type="common">Allomyces javanicus var. macrogynus</name>
    <dbReference type="NCBI Taxonomy" id="578462"/>
    <lineage>
        <taxon>Eukaryota</taxon>
        <taxon>Fungi</taxon>
        <taxon>Fungi incertae sedis</taxon>
        <taxon>Blastocladiomycota</taxon>
        <taxon>Blastocladiomycetes</taxon>
        <taxon>Blastocladiales</taxon>
        <taxon>Blastocladiaceae</taxon>
        <taxon>Allomyces</taxon>
    </lineage>
</organism>
<dbReference type="PANTHER" id="PTHR28086">
    <property type="entry name" value="UPF0662 PROTEIN YPL260W"/>
    <property type="match status" value="1"/>
</dbReference>
<dbReference type="eggNOG" id="ENOG502QPV0">
    <property type="taxonomic scope" value="Eukaryota"/>
</dbReference>
<evidence type="ECO:0000313" key="2">
    <source>
        <dbReference type="EMBL" id="KNE72902.1"/>
    </source>
</evidence>
<dbReference type="Proteomes" id="UP000054350">
    <property type="component" value="Unassembled WGS sequence"/>
</dbReference>
<keyword evidence="3" id="KW-1185">Reference proteome</keyword>
<gene>
    <name evidence="2" type="ORF">AMAG_17141</name>
</gene>
<accession>A0A0L0TDT5</accession>
<dbReference type="VEuPathDB" id="FungiDB:AMAG_17141"/>
<evidence type="ECO:0000256" key="1">
    <source>
        <dbReference type="SAM" id="MobiDB-lite"/>
    </source>
</evidence>
<feature type="region of interest" description="Disordered" evidence="1">
    <location>
        <begin position="267"/>
        <end position="294"/>
    </location>
</feature>
<dbReference type="GO" id="GO:0005634">
    <property type="term" value="C:nucleus"/>
    <property type="evidence" value="ECO:0007669"/>
    <property type="project" value="TreeGrafter"/>
</dbReference>
<name>A0A0L0TDT5_ALLM3</name>